<dbReference type="Gene3D" id="3.40.50.1390">
    <property type="entry name" value="Resolvase, N-terminal catalytic domain"/>
    <property type="match status" value="1"/>
</dbReference>
<dbReference type="Gene3D" id="1.10.10.60">
    <property type="entry name" value="Homeodomain-like"/>
    <property type="match status" value="1"/>
</dbReference>
<comment type="caution">
    <text evidence="2">The sequence shown here is derived from an EMBL/GenBank/DDBJ whole genome shotgun (WGS) entry which is preliminary data.</text>
</comment>
<evidence type="ECO:0000313" key="2">
    <source>
        <dbReference type="EMBL" id="KRL98979.1"/>
    </source>
</evidence>
<feature type="domain" description="Resolvase/invertase-type recombinase catalytic" evidence="1">
    <location>
        <begin position="2"/>
        <end position="143"/>
    </location>
</feature>
<dbReference type="Proteomes" id="UP000051166">
    <property type="component" value="Unassembled WGS sequence"/>
</dbReference>
<dbReference type="EMBL" id="AZFQ01000034">
    <property type="protein sequence ID" value="KRL98979.1"/>
    <property type="molecule type" value="Genomic_DNA"/>
</dbReference>
<dbReference type="OrthoDB" id="9797501at2"/>
<dbReference type="InterPro" id="IPR006119">
    <property type="entry name" value="Resolv_N"/>
</dbReference>
<accession>A0A0R1V5Y7</accession>
<organism evidence="2 3">
    <name type="scientific">Liquorilactobacillus satsumensis DSM 16230 = JCM 12392</name>
    <dbReference type="NCBI Taxonomy" id="1423801"/>
    <lineage>
        <taxon>Bacteria</taxon>
        <taxon>Bacillati</taxon>
        <taxon>Bacillota</taxon>
        <taxon>Bacilli</taxon>
        <taxon>Lactobacillales</taxon>
        <taxon>Lactobacillaceae</taxon>
        <taxon>Liquorilactobacillus</taxon>
    </lineage>
</organism>
<dbReference type="SMART" id="SM00857">
    <property type="entry name" value="Resolvase"/>
    <property type="match status" value="1"/>
</dbReference>
<evidence type="ECO:0000259" key="1">
    <source>
        <dbReference type="SMART" id="SM00857"/>
    </source>
</evidence>
<dbReference type="InterPro" id="IPR036162">
    <property type="entry name" value="Resolvase-like_N_sf"/>
</dbReference>
<evidence type="ECO:0000313" key="3">
    <source>
        <dbReference type="Proteomes" id="UP000051166"/>
    </source>
</evidence>
<dbReference type="SUPFAM" id="SSF53041">
    <property type="entry name" value="Resolvase-like"/>
    <property type="match status" value="1"/>
</dbReference>
<dbReference type="GO" id="GO:0003677">
    <property type="term" value="F:DNA binding"/>
    <property type="evidence" value="ECO:0007669"/>
    <property type="project" value="InterPro"/>
</dbReference>
<dbReference type="RefSeq" id="WP_054757897.1">
    <property type="nucleotide sequence ID" value="NZ_AZFQ01000034.1"/>
</dbReference>
<dbReference type="GeneID" id="98307702"/>
<dbReference type="GO" id="GO:0000150">
    <property type="term" value="F:DNA strand exchange activity"/>
    <property type="evidence" value="ECO:0007669"/>
    <property type="project" value="InterPro"/>
</dbReference>
<sequence length="211" mass="24072">MRIGYLRTDAAVEKGIQQNKLLKKIGAKQFYLEAAIVGKFEKKYLQQLLLEIKAGDELVIASLEHLGQTPRELVKIIQGIYEKGATLDILDLPAFKQAKGSAQKRVFTKLVLEMQEYLVAQEQKMLETKRQAGIELAKKHGIYKGKQVEYAANVHNQQKRLVFELIQRLLAKKARGERISISEIARKAGVTRQTVYNIKRDLTASIKNKRR</sequence>
<dbReference type="PATRIC" id="fig|1423801.4.peg.252"/>
<dbReference type="STRING" id="1423801.FD50_GL000245"/>
<name>A0A0R1V5Y7_9LACO</name>
<reference evidence="2 3" key="1">
    <citation type="journal article" date="2015" name="Genome Announc.">
        <title>Expanding the biotechnology potential of lactobacilli through comparative genomics of 213 strains and associated genera.</title>
        <authorList>
            <person name="Sun Z."/>
            <person name="Harris H.M."/>
            <person name="McCann A."/>
            <person name="Guo C."/>
            <person name="Argimon S."/>
            <person name="Zhang W."/>
            <person name="Yang X."/>
            <person name="Jeffery I.B."/>
            <person name="Cooney J.C."/>
            <person name="Kagawa T.F."/>
            <person name="Liu W."/>
            <person name="Song Y."/>
            <person name="Salvetti E."/>
            <person name="Wrobel A."/>
            <person name="Rasinkangas P."/>
            <person name="Parkhill J."/>
            <person name="Rea M.C."/>
            <person name="O'Sullivan O."/>
            <person name="Ritari J."/>
            <person name="Douillard F.P."/>
            <person name="Paul Ross R."/>
            <person name="Yang R."/>
            <person name="Briner A.E."/>
            <person name="Felis G.E."/>
            <person name="de Vos W.M."/>
            <person name="Barrangou R."/>
            <person name="Klaenhammer T.R."/>
            <person name="Caufield P.W."/>
            <person name="Cui Y."/>
            <person name="Zhang H."/>
            <person name="O'Toole P.W."/>
        </authorList>
    </citation>
    <scope>NUCLEOTIDE SEQUENCE [LARGE SCALE GENOMIC DNA]</scope>
    <source>
        <strain evidence="2 3">DSM 16230</strain>
    </source>
</reference>
<protein>
    <recommendedName>
        <fullName evidence="1">Resolvase/invertase-type recombinase catalytic domain-containing protein</fullName>
    </recommendedName>
</protein>
<keyword evidence="3" id="KW-1185">Reference proteome</keyword>
<gene>
    <name evidence="2" type="ORF">FD50_GL000245</name>
</gene>
<dbReference type="Pfam" id="PF00239">
    <property type="entry name" value="Resolvase"/>
    <property type="match status" value="1"/>
</dbReference>
<proteinExistence type="predicted"/>
<dbReference type="AlphaFoldDB" id="A0A0R1V5Y7"/>